<keyword evidence="2 4" id="KW-0863">Zinc-finger</keyword>
<reference evidence="10" key="1">
    <citation type="submission" date="2025-08" db="UniProtKB">
        <authorList>
            <consortium name="Ensembl"/>
        </authorList>
    </citation>
    <scope>IDENTIFICATION</scope>
</reference>
<dbReference type="Pfam" id="PF13765">
    <property type="entry name" value="PRY"/>
    <property type="match status" value="1"/>
</dbReference>
<sequence length="669" mass="74419">MALSGSGGFLSEDQFICSICLDVFTNPVSTPCGHSYCLDCISTYWDGGGGKTCVCPLCKESFRKRPELHINRTLKEITEQFKKMADGLDRGAMVFEGEIESQGWGGGGNEGVSYGVERPPVPPRPPGMGVMPGDLLLEMKTRFQRPSNSRTPPPVLHPHPPSPFSSNTTALSPPAPPVVPRRYTLSGPADSSTDAPLCPEHQRGLEFFCRTDQTCGCAVCMEGEHHGHQVIPAKREWLIKKSQLEITEAELRDMITQREKKVEDIRTSLENIQVCAEHETAGSMHVFSALVSSVERSQAELLEVIEMSQRAAQHQGQTLIRDLEQEISELRKRSATLTQLAQSDDYVLFFKTFSTPPQTRDWSDAVVTSDLTSGAVLLTVNQMVERFREELKRLPEIWLRPQPQPDQSVGRCSPSLLSQPNHAVGRNSPNLPSQPDQSLGRSSPSLRSPPPPEHSVGSPDWLSQPQPDQSVGRNPKPKVRRVQEYAVDITLDPLTAHPRLLISDDGKQVRCWDRYQPVADGPERFDRVVCVLGRQAFSSGRHYWEVEVGGKTDWDLGVASHSINRKGKIIVSPAHGYWFLSLRDKKDYAFRTEPSTALGLNHKPNRIGVYVDCDKGQVSFYNVEAKMLIYTFTDSFSDVIHPFFSPCTNKSGRNEAPLIICPVSMPLVD</sequence>
<dbReference type="Ensembl" id="ENSOKIT00005053783.1">
    <property type="protein sequence ID" value="ENSOKIP00005050947.1"/>
    <property type="gene ID" value="ENSOKIG00005021444.1"/>
</dbReference>
<dbReference type="Pfam" id="PF00643">
    <property type="entry name" value="zf-B_box"/>
    <property type="match status" value="1"/>
</dbReference>
<dbReference type="SUPFAM" id="SSF57850">
    <property type="entry name" value="RING/U-box"/>
    <property type="match status" value="1"/>
</dbReference>
<keyword evidence="5" id="KW-0175">Coiled coil</keyword>
<reference evidence="10" key="2">
    <citation type="submission" date="2025-09" db="UniProtKB">
        <authorList>
            <consortium name="Ensembl"/>
        </authorList>
    </citation>
    <scope>IDENTIFICATION</scope>
</reference>
<evidence type="ECO:0000259" key="8">
    <source>
        <dbReference type="PROSITE" id="PS50119"/>
    </source>
</evidence>
<feature type="compositionally biased region" description="Polar residues" evidence="6">
    <location>
        <begin position="415"/>
        <end position="437"/>
    </location>
</feature>
<dbReference type="Gene3D" id="3.30.40.10">
    <property type="entry name" value="Zinc/RING finger domain, C3HC4 (zinc finger)"/>
    <property type="match status" value="1"/>
</dbReference>
<dbReference type="Proteomes" id="UP000694557">
    <property type="component" value="Unassembled WGS sequence"/>
</dbReference>
<keyword evidence="11" id="KW-1185">Reference proteome</keyword>
<keyword evidence="3" id="KW-0862">Zinc</keyword>
<evidence type="ECO:0000313" key="10">
    <source>
        <dbReference type="Ensembl" id="ENSOKIP00005050947.1"/>
    </source>
</evidence>
<accession>A0A8C7H233</accession>
<feature type="domain" description="RING-type" evidence="7">
    <location>
        <begin position="17"/>
        <end position="59"/>
    </location>
</feature>
<dbReference type="Pfam" id="PF13445">
    <property type="entry name" value="zf-RING_UBOX"/>
    <property type="match status" value="1"/>
</dbReference>
<feature type="domain" description="B box-type" evidence="8">
    <location>
        <begin position="193"/>
        <end position="233"/>
    </location>
</feature>
<dbReference type="FunFam" id="2.60.120.920:FF:000004">
    <property type="entry name" value="Butyrophilin subfamily 1 member A1"/>
    <property type="match status" value="1"/>
</dbReference>
<dbReference type="Pfam" id="PF25600">
    <property type="entry name" value="TRIM_CC"/>
    <property type="match status" value="1"/>
</dbReference>
<dbReference type="PROSITE" id="PS00518">
    <property type="entry name" value="ZF_RING_1"/>
    <property type="match status" value="1"/>
</dbReference>
<gene>
    <name evidence="10" type="primary">btr01</name>
</gene>
<evidence type="ECO:0000259" key="7">
    <source>
        <dbReference type="PROSITE" id="PS50089"/>
    </source>
</evidence>
<name>A0A8C7H233_ONCKI</name>
<dbReference type="InterPro" id="IPR001870">
    <property type="entry name" value="B30.2/SPRY"/>
</dbReference>
<feature type="domain" description="B30.2/SPRY" evidence="9">
    <location>
        <begin position="469"/>
        <end position="667"/>
    </location>
</feature>
<dbReference type="CDD" id="cd19769">
    <property type="entry name" value="Bbox2_TRIM16-like"/>
    <property type="match status" value="1"/>
</dbReference>
<organism evidence="10 11">
    <name type="scientific">Oncorhynchus kisutch</name>
    <name type="common">Coho salmon</name>
    <name type="synonym">Salmo kisutch</name>
    <dbReference type="NCBI Taxonomy" id="8019"/>
    <lineage>
        <taxon>Eukaryota</taxon>
        <taxon>Metazoa</taxon>
        <taxon>Chordata</taxon>
        <taxon>Craniata</taxon>
        <taxon>Vertebrata</taxon>
        <taxon>Euteleostomi</taxon>
        <taxon>Actinopterygii</taxon>
        <taxon>Neopterygii</taxon>
        <taxon>Teleostei</taxon>
        <taxon>Protacanthopterygii</taxon>
        <taxon>Salmoniformes</taxon>
        <taxon>Salmonidae</taxon>
        <taxon>Salmoninae</taxon>
        <taxon>Oncorhynchus</taxon>
    </lineage>
</organism>
<evidence type="ECO:0000256" key="2">
    <source>
        <dbReference type="ARBA" id="ARBA00022771"/>
    </source>
</evidence>
<evidence type="ECO:0000313" key="11">
    <source>
        <dbReference type="Proteomes" id="UP000694557"/>
    </source>
</evidence>
<dbReference type="SUPFAM" id="SSF57845">
    <property type="entry name" value="B-box zinc-binding domain"/>
    <property type="match status" value="1"/>
</dbReference>
<dbReference type="SUPFAM" id="SSF49899">
    <property type="entry name" value="Concanavalin A-like lectins/glucanases"/>
    <property type="match status" value="1"/>
</dbReference>
<keyword evidence="1" id="KW-0479">Metal-binding</keyword>
<dbReference type="Gene3D" id="3.30.160.60">
    <property type="entry name" value="Classic Zinc Finger"/>
    <property type="match status" value="1"/>
</dbReference>
<dbReference type="InterPro" id="IPR001841">
    <property type="entry name" value="Znf_RING"/>
</dbReference>
<evidence type="ECO:0000256" key="4">
    <source>
        <dbReference type="PROSITE-ProRule" id="PRU00024"/>
    </source>
</evidence>
<dbReference type="InterPro" id="IPR003877">
    <property type="entry name" value="SPRY_dom"/>
</dbReference>
<feature type="compositionally biased region" description="Polar residues" evidence="6">
    <location>
        <begin position="461"/>
        <end position="472"/>
    </location>
</feature>
<dbReference type="InterPro" id="IPR043136">
    <property type="entry name" value="B30.2/SPRY_sf"/>
</dbReference>
<dbReference type="Gene3D" id="2.60.120.920">
    <property type="match status" value="1"/>
</dbReference>
<dbReference type="InterPro" id="IPR003879">
    <property type="entry name" value="Butyrophylin_SPRY"/>
</dbReference>
<dbReference type="PROSITE" id="PS50089">
    <property type="entry name" value="ZF_RING_2"/>
    <property type="match status" value="1"/>
</dbReference>
<dbReference type="SMART" id="SM00184">
    <property type="entry name" value="RING"/>
    <property type="match status" value="1"/>
</dbReference>
<evidence type="ECO:0000256" key="1">
    <source>
        <dbReference type="ARBA" id="ARBA00022723"/>
    </source>
</evidence>
<dbReference type="InterPro" id="IPR013083">
    <property type="entry name" value="Znf_RING/FYVE/PHD"/>
</dbReference>
<dbReference type="SMART" id="SM00336">
    <property type="entry name" value="BBOX"/>
    <property type="match status" value="1"/>
</dbReference>
<dbReference type="Pfam" id="PF00622">
    <property type="entry name" value="SPRY"/>
    <property type="match status" value="1"/>
</dbReference>
<dbReference type="InterPro" id="IPR017907">
    <property type="entry name" value="Znf_RING_CS"/>
</dbReference>
<dbReference type="AlphaFoldDB" id="A0A8C7H233"/>
<feature type="coiled-coil region" evidence="5">
    <location>
        <begin position="313"/>
        <end position="340"/>
    </location>
</feature>
<evidence type="ECO:0000256" key="6">
    <source>
        <dbReference type="SAM" id="MobiDB-lite"/>
    </source>
</evidence>
<dbReference type="InterPro" id="IPR006574">
    <property type="entry name" value="PRY"/>
</dbReference>
<dbReference type="InterPro" id="IPR058030">
    <property type="entry name" value="TRIM8/14/16/25/29/45/65_CC"/>
</dbReference>
<dbReference type="PROSITE" id="PS50119">
    <property type="entry name" value="ZF_BBOX"/>
    <property type="match status" value="1"/>
</dbReference>
<dbReference type="InterPro" id="IPR013320">
    <property type="entry name" value="ConA-like_dom_sf"/>
</dbReference>
<evidence type="ECO:0000256" key="5">
    <source>
        <dbReference type="SAM" id="Coils"/>
    </source>
</evidence>
<proteinExistence type="predicted"/>
<dbReference type="GO" id="GO:0008270">
    <property type="term" value="F:zinc ion binding"/>
    <property type="evidence" value="ECO:0007669"/>
    <property type="project" value="UniProtKB-KW"/>
</dbReference>
<dbReference type="SMART" id="SM00589">
    <property type="entry name" value="PRY"/>
    <property type="match status" value="1"/>
</dbReference>
<dbReference type="PROSITE" id="PS50188">
    <property type="entry name" value="B302_SPRY"/>
    <property type="match status" value="1"/>
</dbReference>
<evidence type="ECO:0000259" key="9">
    <source>
        <dbReference type="PROSITE" id="PS50188"/>
    </source>
</evidence>
<dbReference type="InterPro" id="IPR027370">
    <property type="entry name" value="Znf-RING_euk"/>
</dbReference>
<dbReference type="GeneTree" id="ENSGT00940000165823"/>
<dbReference type="InterPro" id="IPR000315">
    <property type="entry name" value="Znf_B-box"/>
</dbReference>
<feature type="compositionally biased region" description="Pro residues" evidence="6">
    <location>
        <begin position="151"/>
        <end position="163"/>
    </location>
</feature>
<dbReference type="CDD" id="cd13733">
    <property type="entry name" value="SPRY_PRY_C-I_1"/>
    <property type="match status" value="1"/>
</dbReference>
<dbReference type="PRINTS" id="PR01407">
    <property type="entry name" value="BUTYPHLNCDUF"/>
</dbReference>
<evidence type="ECO:0000256" key="3">
    <source>
        <dbReference type="ARBA" id="ARBA00022833"/>
    </source>
</evidence>
<feature type="region of interest" description="Disordered" evidence="6">
    <location>
        <begin position="144"/>
        <end position="173"/>
    </location>
</feature>
<dbReference type="SMART" id="SM00449">
    <property type="entry name" value="SPRY"/>
    <property type="match status" value="1"/>
</dbReference>
<dbReference type="PANTHER" id="PTHR24103">
    <property type="entry name" value="E3 UBIQUITIN-PROTEIN LIGASE TRIM"/>
    <property type="match status" value="1"/>
</dbReference>
<feature type="region of interest" description="Disordered" evidence="6">
    <location>
        <begin position="401"/>
        <end position="479"/>
    </location>
</feature>
<protein>
    <submittedName>
        <fullName evidence="10">Bloodthirsty-related gene family, member 1</fullName>
    </submittedName>
</protein>
<dbReference type="InterPro" id="IPR050143">
    <property type="entry name" value="TRIM/RBCC"/>
</dbReference>